<protein>
    <submittedName>
        <fullName evidence="2">Uncharacterized protein</fullName>
    </submittedName>
</protein>
<dbReference type="EMBL" id="KI925464">
    <property type="protein sequence ID" value="ETW76619.1"/>
    <property type="molecule type" value="Genomic_DNA"/>
</dbReference>
<organism evidence="2 3">
    <name type="scientific">Heterobasidion irregulare (strain TC 32-1)</name>
    <dbReference type="NCBI Taxonomy" id="747525"/>
    <lineage>
        <taxon>Eukaryota</taxon>
        <taxon>Fungi</taxon>
        <taxon>Dikarya</taxon>
        <taxon>Basidiomycota</taxon>
        <taxon>Agaricomycotina</taxon>
        <taxon>Agaricomycetes</taxon>
        <taxon>Russulales</taxon>
        <taxon>Bondarzewiaceae</taxon>
        <taxon>Heterobasidion</taxon>
        <taxon>Heterobasidion annosum species complex</taxon>
    </lineage>
</organism>
<evidence type="ECO:0000313" key="2">
    <source>
        <dbReference type="EMBL" id="ETW76619.1"/>
    </source>
</evidence>
<dbReference type="Proteomes" id="UP000030671">
    <property type="component" value="Unassembled WGS sequence"/>
</dbReference>
<dbReference type="InParanoid" id="W4JT34"/>
<gene>
    <name evidence="2" type="ORF">HETIRDRAFT_143720</name>
</gene>
<dbReference type="AlphaFoldDB" id="W4JT34"/>
<dbReference type="KEGG" id="hir:HETIRDRAFT_143720"/>
<evidence type="ECO:0000256" key="1">
    <source>
        <dbReference type="SAM" id="MobiDB-lite"/>
    </source>
</evidence>
<accession>W4JT34</accession>
<dbReference type="RefSeq" id="XP_009551506.1">
    <property type="nucleotide sequence ID" value="XM_009553211.1"/>
</dbReference>
<name>W4JT34_HETIT</name>
<evidence type="ECO:0000313" key="3">
    <source>
        <dbReference type="Proteomes" id="UP000030671"/>
    </source>
</evidence>
<reference evidence="2 3" key="1">
    <citation type="journal article" date="2012" name="New Phytol.">
        <title>Insight into trade-off between wood decay and parasitism from the genome of a fungal forest pathogen.</title>
        <authorList>
            <person name="Olson A."/>
            <person name="Aerts A."/>
            <person name="Asiegbu F."/>
            <person name="Belbahri L."/>
            <person name="Bouzid O."/>
            <person name="Broberg A."/>
            <person name="Canback B."/>
            <person name="Coutinho P.M."/>
            <person name="Cullen D."/>
            <person name="Dalman K."/>
            <person name="Deflorio G."/>
            <person name="van Diepen L.T."/>
            <person name="Dunand C."/>
            <person name="Duplessis S."/>
            <person name="Durling M."/>
            <person name="Gonthier P."/>
            <person name="Grimwood J."/>
            <person name="Fossdal C.G."/>
            <person name="Hansson D."/>
            <person name="Henrissat B."/>
            <person name="Hietala A."/>
            <person name="Himmelstrand K."/>
            <person name="Hoffmeister D."/>
            <person name="Hogberg N."/>
            <person name="James T.Y."/>
            <person name="Karlsson M."/>
            <person name="Kohler A."/>
            <person name="Kues U."/>
            <person name="Lee Y.H."/>
            <person name="Lin Y.C."/>
            <person name="Lind M."/>
            <person name="Lindquist E."/>
            <person name="Lombard V."/>
            <person name="Lucas S."/>
            <person name="Lunden K."/>
            <person name="Morin E."/>
            <person name="Murat C."/>
            <person name="Park J."/>
            <person name="Raffaello T."/>
            <person name="Rouze P."/>
            <person name="Salamov A."/>
            <person name="Schmutz J."/>
            <person name="Solheim H."/>
            <person name="Stahlberg J."/>
            <person name="Velez H."/>
            <person name="de Vries R.P."/>
            <person name="Wiebenga A."/>
            <person name="Woodward S."/>
            <person name="Yakovlev I."/>
            <person name="Garbelotto M."/>
            <person name="Martin F."/>
            <person name="Grigoriev I.V."/>
            <person name="Stenlid J."/>
        </authorList>
    </citation>
    <scope>NUCLEOTIDE SEQUENCE [LARGE SCALE GENOMIC DNA]</scope>
    <source>
        <strain evidence="2 3">TC 32-1</strain>
    </source>
</reference>
<keyword evidence="3" id="KW-1185">Reference proteome</keyword>
<sequence length="139" mass="15175">MEWVEERYRERAAAWTVRWANFVEAVAQDPSTAEARVPARDPEFDTADYGVAPDRIAMFVAGVGPEEARRVAARMRGAAEAGVARGAIGPEGAEESWQTAGGPPYGEITQLGRSTRESKAVHAPDLSYGLKGLEMWNPW</sequence>
<proteinExistence type="predicted"/>
<dbReference type="HOGENOM" id="CLU_1845361_0_0_1"/>
<dbReference type="GeneID" id="20667035"/>
<feature type="region of interest" description="Disordered" evidence="1">
    <location>
        <begin position="86"/>
        <end position="106"/>
    </location>
</feature>